<dbReference type="InterPro" id="IPR004107">
    <property type="entry name" value="Integrase_SAM-like_N"/>
</dbReference>
<comment type="caution">
    <text evidence="4">The sequence shown here is derived from an EMBL/GenBank/DDBJ whole genome shotgun (WGS) entry which is preliminary data.</text>
</comment>
<dbReference type="InterPro" id="IPR044068">
    <property type="entry name" value="CB"/>
</dbReference>
<evidence type="ECO:0000256" key="1">
    <source>
        <dbReference type="ARBA" id="ARBA00023125"/>
    </source>
</evidence>
<dbReference type="SUPFAM" id="SSF47823">
    <property type="entry name" value="lambda integrase-like, N-terminal domain"/>
    <property type="match status" value="1"/>
</dbReference>
<accession>A0A8J7KMD8</accession>
<feature type="domain" description="Core-binding (CB)" evidence="3">
    <location>
        <begin position="14"/>
        <end position="96"/>
    </location>
</feature>
<dbReference type="GO" id="GO:0003677">
    <property type="term" value="F:DNA binding"/>
    <property type="evidence" value="ECO:0007669"/>
    <property type="project" value="UniProtKB-UniRule"/>
</dbReference>
<proteinExistence type="predicted"/>
<organism evidence="4 5">
    <name type="scientific">Longispora fulva</name>
    <dbReference type="NCBI Taxonomy" id="619741"/>
    <lineage>
        <taxon>Bacteria</taxon>
        <taxon>Bacillati</taxon>
        <taxon>Actinomycetota</taxon>
        <taxon>Actinomycetes</taxon>
        <taxon>Micromonosporales</taxon>
        <taxon>Micromonosporaceae</taxon>
        <taxon>Longispora</taxon>
    </lineage>
</organism>
<evidence type="ECO:0000313" key="5">
    <source>
        <dbReference type="Proteomes" id="UP000622552"/>
    </source>
</evidence>
<evidence type="ECO:0000259" key="3">
    <source>
        <dbReference type="PROSITE" id="PS51900"/>
    </source>
</evidence>
<keyword evidence="5" id="KW-1185">Reference proteome</keyword>
<dbReference type="Gene3D" id="1.10.150.130">
    <property type="match status" value="1"/>
</dbReference>
<evidence type="ECO:0000313" key="4">
    <source>
        <dbReference type="EMBL" id="MBG6133902.1"/>
    </source>
</evidence>
<sequence>MEIALVDLAAEPDSSVGGGVRTWLAGIPNENTRRAYAGHLEHWLSWCAREGRDPLDASRDDVDGFFDSLRGAADPPTENTIRTRRSALTSWYTHLIDCGILADNPAASVRPTGCKVEGCPEATATGFARSTTAGTNPR</sequence>
<dbReference type="InterPro" id="IPR010998">
    <property type="entry name" value="Integrase_recombinase_N"/>
</dbReference>
<dbReference type="RefSeq" id="WP_197001205.1">
    <property type="nucleotide sequence ID" value="NZ_BONS01000032.1"/>
</dbReference>
<dbReference type="GO" id="GO:0015074">
    <property type="term" value="P:DNA integration"/>
    <property type="evidence" value="ECO:0007669"/>
    <property type="project" value="InterPro"/>
</dbReference>
<keyword evidence="1 2" id="KW-0238">DNA-binding</keyword>
<protein>
    <recommendedName>
        <fullName evidence="3">Core-binding (CB) domain-containing protein</fullName>
    </recommendedName>
</protein>
<dbReference type="EMBL" id="JADOUF010000001">
    <property type="protein sequence ID" value="MBG6133902.1"/>
    <property type="molecule type" value="Genomic_DNA"/>
</dbReference>
<reference evidence="4" key="1">
    <citation type="submission" date="2020-11" db="EMBL/GenBank/DDBJ databases">
        <title>Sequencing the genomes of 1000 actinobacteria strains.</title>
        <authorList>
            <person name="Klenk H.-P."/>
        </authorList>
    </citation>
    <scope>NUCLEOTIDE SEQUENCE</scope>
    <source>
        <strain evidence="4">DSM 45356</strain>
    </source>
</reference>
<dbReference type="PROSITE" id="PS51900">
    <property type="entry name" value="CB"/>
    <property type="match status" value="1"/>
</dbReference>
<gene>
    <name evidence="4" type="ORF">IW245_000096</name>
</gene>
<name>A0A8J7KMD8_9ACTN</name>
<dbReference type="Pfam" id="PF02899">
    <property type="entry name" value="Phage_int_SAM_1"/>
    <property type="match status" value="1"/>
</dbReference>
<dbReference type="Proteomes" id="UP000622552">
    <property type="component" value="Unassembled WGS sequence"/>
</dbReference>
<evidence type="ECO:0000256" key="2">
    <source>
        <dbReference type="PROSITE-ProRule" id="PRU01248"/>
    </source>
</evidence>
<dbReference type="AlphaFoldDB" id="A0A8J7KMD8"/>